<gene>
    <name evidence="2" type="ORF">L195_g034203</name>
    <name evidence="3" type="ORF">L195_g035917</name>
</gene>
<evidence type="ECO:0000256" key="1">
    <source>
        <dbReference type="ARBA" id="ARBA00009533"/>
    </source>
</evidence>
<reference evidence="2 4" key="2">
    <citation type="journal article" date="2017" name="Front. Plant Sci.">
        <title>Gene Classification and Mining of Molecular Markers Useful in Red Clover (Trifolium pratense) Breeding.</title>
        <authorList>
            <person name="Istvanek J."/>
            <person name="Dluhosova J."/>
            <person name="Dluhos P."/>
            <person name="Patkova L."/>
            <person name="Nedelnik J."/>
            <person name="Repkova J."/>
        </authorList>
    </citation>
    <scope>NUCLEOTIDE SEQUENCE [LARGE SCALE GENOMIC DNA]</scope>
    <source>
        <strain evidence="4">cv. Tatra</strain>
        <tissue evidence="2">Young leaves</tissue>
    </source>
</reference>
<dbReference type="PANTHER" id="PTHR43321:SF22">
    <property type="entry name" value="GLUTAMATE DECARBOXYLASE 5"/>
    <property type="match status" value="1"/>
</dbReference>
<accession>A0A2K3LI82</accession>
<dbReference type="EMBL" id="ASHM01033718">
    <property type="protein sequence ID" value="PNX78226.1"/>
    <property type="molecule type" value="Genomic_DNA"/>
</dbReference>
<comment type="caution">
    <text evidence="2">The sequence shown here is derived from an EMBL/GenBank/DDBJ whole genome shotgun (WGS) entry which is preliminary data.</text>
</comment>
<dbReference type="GO" id="GO:0005829">
    <property type="term" value="C:cytosol"/>
    <property type="evidence" value="ECO:0007669"/>
    <property type="project" value="TreeGrafter"/>
</dbReference>
<protein>
    <submittedName>
        <fullName evidence="2">Glutamate decarboxylase</fullName>
    </submittedName>
</protein>
<organism evidence="2 4">
    <name type="scientific">Trifolium pratense</name>
    <name type="common">Red clover</name>
    <dbReference type="NCBI Taxonomy" id="57577"/>
    <lineage>
        <taxon>Eukaryota</taxon>
        <taxon>Viridiplantae</taxon>
        <taxon>Streptophyta</taxon>
        <taxon>Embryophyta</taxon>
        <taxon>Tracheophyta</taxon>
        <taxon>Spermatophyta</taxon>
        <taxon>Magnoliopsida</taxon>
        <taxon>eudicotyledons</taxon>
        <taxon>Gunneridae</taxon>
        <taxon>Pentapetalae</taxon>
        <taxon>rosids</taxon>
        <taxon>fabids</taxon>
        <taxon>Fabales</taxon>
        <taxon>Fabaceae</taxon>
        <taxon>Papilionoideae</taxon>
        <taxon>50 kb inversion clade</taxon>
        <taxon>NPAAA clade</taxon>
        <taxon>Hologalegina</taxon>
        <taxon>IRL clade</taxon>
        <taxon>Trifolieae</taxon>
        <taxon>Trifolium</taxon>
    </lineage>
</organism>
<dbReference type="AlphaFoldDB" id="A0A2K3LI82"/>
<dbReference type="InterPro" id="IPR015424">
    <property type="entry name" value="PyrdxlP-dep_Trfase"/>
</dbReference>
<dbReference type="GO" id="GO:0030170">
    <property type="term" value="F:pyridoxal phosphate binding"/>
    <property type="evidence" value="ECO:0007669"/>
    <property type="project" value="InterPro"/>
</dbReference>
<comment type="similarity">
    <text evidence="1">Belongs to the group II decarboxylase family.</text>
</comment>
<dbReference type="PANTHER" id="PTHR43321">
    <property type="entry name" value="GLUTAMATE DECARBOXYLASE"/>
    <property type="match status" value="1"/>
</dbReference>
<evidence type="ECO:0000313" key="4">
    <source>
        <dbReference type="Proteomes" id="UP000236291"/>
    </source>
</evidence>
<dbReference type="EMBL" id="ASHM01036927">
    <property type="protein sequence ID" value="PNX79925.1"/>
    <property type="molecule type" value="Genomic_DNA"/>
</dbReference>
<dbReference type="FunFam" id="3.90.1150.160:FF:000001">
    <property type="entry name" value="Glutamate decarboxylase"/>
    <property type="match status" value="1"/>
</dbReference>
<dbReference type="InterPro" id="IPR010107">
    <property type="entry name" value="Glutamate_decarboxylase"/>
</dbReference>
<evidence type="ECO:0000313" key="2">
    <source>
        <dbReference type="EMBL" id="PNX78226.1"/>
    </source>
</evidence>
<dbReference type="Proteomes" id="UP000236291">
    <property type="component" value="Unassembled WGS sequence"/>
</dbReference>
<proteinExistence type="inferred from homology"/>
<name>A0A2K3LI82_TRIPR</name>
<dbReference type="SUPFAM" id="SSF53383">
    <property type="entry name" value="PLP-dependent transferases"/>
    <property type="match status" value="1"/>
</dbReference>
<dbReference type="GO" id="GO:0004351">
    <property type="term" value="F:glutamate decarboxylase activity"/>
    <property type="evidence" value="ECO:0007669"/>
    <property type="project" value="InterPro"/>
</dbReference>
<evidence type="ECO:0000313" key="3">
    <source>
        <dbReference type="EMBL" id="PNX79925.1"/>
    </source>
</evidence>
<dbReference type="Gene3D" id="3.90.1150.160">
    <property type="match status" value="1"/>
</dbReference>
<reference evidence="2 4" key="1">
    <citation type="journal article" date="2014" name="Am. J. Bot.">
        <title>Genome assembly and annotation for red clover (Trifolium pratense; Fabaceae).</title>
        <authorList>
            <person name="Istvanek J."/>
            <person name="Jaros M."/>
            <person name="Krenek A."/>
            <person name="Repkova J."/>
        </authorList>
    </citation>
    <scope>NUCLEOTIDE SEQUENCE [LARGE SCALE GENOMIC DNA]</scope>
    <source>
        <strain evidence="4">cv. Tatra</strain>
        <tissue evidence="2">Young leaves</tissue>
    </source>
</reference>
<dbReference type="ExpressionAtlas" id="A0A2K3LI82">
    <property type="expression patterns" value="baseline"/>
</dbReference>
<dbReference type="GO" id="GO:0006538">
    <property type="term" value="P:L-glutamate catabolic process"/>
    <property type="evidence" value="ECO:0007669"/>
    <property type="project" value="TreeGrafter"/>
</dbReference>
<sequence length="153" mass="17007">MENCLENTRVLKEGIEKTGRFKIVSKDIGVPLVAFSLKDSSQHTVFEIADHLRKYGWIVPAYTMPADAQHIAVLRVVIREDFSCSLAERLVSDIVKVVNHLDTLPSALSSKSAHVAVIASETSKEVKKDITETQAEIARYWKKLVDGKRVGAC</sequence>
<dbReference type="STRING" id="57577.A0A2K3LI82"/>